<evidence type="ECO:0000256" key="5">
    <source>
        <dbReference type="ARBA" id="ARBA00022723"/>
    </source>
</evidence>
<dbReference type="PANTHER" id="PTHR11081">
    <property type="entry name" value="FLAP ENDONUCLEASE FAMILY MEMBER"/>
    <property type="match status" value="1"/>
</dbReference>
<dbReference type="FunFam" id="3.40.50.1010:FF:000002">
    <property type="entry name" value="Exonuclease 1, putative"/>
    <property type="match status" value="1"/>
</dbReference>
<evidence type="ECO:0000313" key="17">
    <source>
        <dbReference type="EMBL" id="ODV81651.1"/>
    </source>
</evidence>
<dbReference type="SMART" id="SM00279">
    <property type="entry name" value="HhH2"/>
    <property type="match status" value="1"/>
</dbReference>
<evidence type="ECO:0000256" key="13">
    <source>
        <dbReference type="ARBA" id="ARBA00023242"/>
    </source>
</evidence>
<dbReference type="InterPro" id="IPR006085">
    <property type="entry name" value="XPG_DNA_repair_N"/>
</dbReference>
<dbReference type="SUPFAM" id="SSF47807">
    <property type="entry name" value="5' to 3' exonuclease, C-terminal subdomain"/>
    <property type="match status" value="1"/>
</dbReference>
<keyword evidence="12" id="KW-0234">DNA repair</keyword>
<dbReference type="CDD" id="cd09908">
    <property type="entry name" value="H3TH_EXO1"/>
    <property type="match status" value="1"/>
</dbReference>
<protein>
    <submittedName>
        <fullName evidence="17">PIN domain-like protein</fullName>
    </submittedName>
</protein>
<comment type="subcellular location">
    <subcellularLocation>
        <location evidence="2">Nucleus</location>
    </subcellularLocation>
</comment>
<evidence type="ECO:0000259" key="15">
    <source>
        <dbReference type="SMART" id="SM00484"/>
    </source>
</evidence>
<reference evidence="18" key="1">
    <citation type="submission" date="2016-05" db="EMBL/GenBank/DDBJ databases">
        <title>Comparative genomics of biotechnologically important yeasts.</title>
        <authorList>
            <consortium name="DOE Joint Genome Institute"/>
            <person name="Riley R."/>
            <person name="Haridas S."/>
            <person name="Wolfe K.H."/>
            <person name="Lopes M.R."/>
            <person name="Hittinger C.T."/>
            <person name="Goker M."/>
            <person name="Salamov A."/>
            <person name="Wisecaver J."/>
            <person name="Long T.M."/>
            <person name="Aerts A.L."/>
            <person name="Barry K."/>
            <person name="Choi C."/>
            <person name="Clum A."/>
            <person name="Coughlan A.Y."/>
            <person name="Deshpande S."/>
            <person name="Douglass A.P."/>
            <person name="Hanson S.J."/>
            <person name="Klenk H.-P."/>
            <person name="Labutti K."/>
            <person name="Lapidus A."/>
            <person name="Lindquist E."/>
            <person name="Lipzen A."/>
            <person name="Meier-Kolthoff J.P."/>
            <person name="Ohm R.A."/>
            <person name="Otillar R.P."/>
            <person name="Pangilinan J."/>
            <person name="Peng Y."/>
            <person name="Rokas A."/>
            <person name="Rosa C.A."/>
            <person name="Scheuner C."/>
            <person name="Sibirny A.A."/>
            <person name="Slot J.C."/>
            <person name="Stielow J.B."/>
            <person name="Sun H."/>
            <person name="Kurtzman C.P."/>
            <person name="Blackwell M."/>
            <person name="Grigoriev I.V."/>
            <person name="Jeffries T.W."/>
        </authorList>
    </citation>
    <scope>NUCLEOTIDE SEQUENCE [LARGE SCALE GENOMIC DNA]</scope>
    <source>
        <strain evidence="18">NRRL Y-17324</strain>
    </source>
</reference>
<proteinExistence type="inferred from homology"/>
<dbReference type="EMBL" id="KV453909">
    <property type="protein sequence ID" value="ODV81651.1"/>
    <property type="molecule type" value="Genomic_DNA"/>
</dbReference>
<dbReference type="RefSeq" id="XP_020066773.1">
    <property type="nucleotide sequence ID" value="XM_020208718.1"/>
</dbReference>
<dbReference type="Pfam" id="PF00867">
    <property type="entry name" value="XPG_I"/>
    <property type="match status" value="1"/>
</dbReference>
<evidence type="ECO:0000256" key="12">
    <source>
        <dbReference type="ARBA" id="ARBA00023204"/>
    </source>
</evidence>
<comment type="cofactor">
    <cofactor evidence="1">
        <name>Mg(2+)</name>
        <dbReference type="ChEBI" id="CHEBI:18420"/>
    </cofactor>
</comment>
<gene>
    <name evidence="17" type="ORF">CANTADRAFT_3737</name>
</gene>
<dbReference type="GO" id="GO:0046872">
    <property type="term" value="F:metal ion binding"/>
    <property type="evidence" value="ECO:0007669"/>
    <property type="project" value="UniProtKB-KW"/>
</dbReference>
<evidence type="ECO:0000256" key="2">
    <source>
        <dbReference type="ARBA" id="ARBA00004123"/>
    </source>
</evidence>
<keyword evidence="13" id="KW-0539">Nucleus</keyword>
<dbReference type="GO" id="GO:0006281">
    <property type="term" value="P:DNA repair"/>
    <property type="evidence" value="ECO:0007669"/>
    <property type="project" value="UniProtKB-KW"/>
</dbReference>
<feature type="domain" description="XPG N-terminal" evidence="16">
    <location>
        <begin position="1"/>
        <end position="99"/>
    </location>
</feature>
<keyword evidence="4" id="KW-0540">Nuclease</keyword>
<dbReference type="FunFam" id="1.10.150.20:FF:000011">
    <property type="entry name" value="exonuclease 1"/>
    <property type="match status" value="1"/>
</dbReference>
<dbReference type="STRING" id="984487.A0A1E4SQ63"/>
<dbReference type="GO" id="GO:0035312">
    <property type="term" value="F:5'-3' DNA exonuclease activity"/>
    <property type="evidence" value="ECO:0007669"/>
    <property type="project" value="InterPro"/>
</dbReference>
<dbReference type="InterPro" id="IPR037315">
    <property type="entry name" value="EXO1_H3TH"/>
</dbReference>
<keyword evidence="10" id="KW-0267">Excision nuclease</keyword>
<organism evidence="17 18">
    <name type="scientific">Suhomyces tanzawaensis NRRL Y-17324</name>
    <dbReference type="NCBI Taxonomy" id="984487"/>
    <lineage>
        <taxon>Eukaryota</taxon>
        <taxon>Fungi</taxon>
        <taxon>Dikarya</taxon>
        <taxon>Ascomycota</taxon>
        <taxon>Saccharomycotina</taxon>
        <taxon>Pichiomycetes</taxon>
        <taxon>Debaryomycetaceae</taxon>
        <taxon>Suhomyces</taxon>
    </lineage>
</organism>
<keyword evidence="8" id="KW-0269">Exonuclease</keyword>
<dbReference type="GeneID" id="30982855"/>
<evidence type="ECO:0000256" key="6">
    <source>
        <dbReference type="ARBA" id="ARBA00022763"/>
    </source>
</evidence>
<sequence length="671" mass="75224">MGITGLLPHLKEIQELTSLERFRGKTLAIDTYGWLHRGLISCAQELCQGQPTRKYINSILKKVEMLRYFGVEPYFVFDGASLPTKAETAKDRRLKREEAQKKADELTRTGNHKLAWKEFMKAACVTHEMAKSIMVELDALHIRYVVAPYEADPQMVYLEKIGVVDGILSEDSDLLIFGCNRLITKLKDDSSCVEICRDRFGDVKLVPHLATFSDDQLRMVALLSGCDYTKGIPGVGIKSAFNLIKKFNTLDKIVLALKSDGKTVPDDYFEEVNRANLAFQFQKVFDPRDQTLKTLNEYPADAEFNMEVVELCCGLTLNNELYRKICNGLVHPNNHTQLVSREQNLTFLKSKSINLGIKPQATKTVQSAQRTRSAIIKPSESKMKSVLDLLKTSKVKKEEIREPQTPARGIKRVISLISPTSKKLARISGDPASPTKKASKFFGNKTPPSQDLPTPVSGKQTAWDSSMVSGDSDFTEEFSSPVAHRITQTVIENLTDNDDDDIDGAAQRNLSVDSVEDSVPRETTVANPSKFIELDEEFGIEDDEIEESPQKPAPKSDNLSKFCISLRQSYLYQESVKVETTNIFSNTLLPKRAKPMEKLPTPTNSDEIQEDDFEISEDESQADRKPVLTAVNINTDSRISKIASSYTKKIEAMPTAPARQSVNLRQFAFRG</sequence>
<dbReference type="Gene3D" id="1.10.150.20">
    <property type="entry name" value="5' to 3' exonuclease, C-terminal subdomain"/>
    <property type="match status" value="1"/>
</dbReference>
<dbReference type="GO" id="GO:0017108">
    <property type="term" value="F:5'-flap endonuclease activity"/>
    <property type="evidence" value="ECO:0007669"/>
    <property type="project" value="TreeGrafter"/>
</dbReference>
<dbReference type="Gene3D" id="3.40.50.1010">
    <property type="entry name" value="5'-nuclease"/>
    <property type="match status" value="1"/>
</dbReference>
<keyword evidence="9" id="KW-0460">Magnesium</keyword>
<dbReference type="InterPro" id="IPR029060">
    <property type="entry name" value="PIN-like_dom_sf"/>
</dbReference>
<evidence type="ECO:0000256" key="10">
    <source>
        <dbReference type="ARBA" id="ARBA00022881"/>
    </source>
</evidence>
<dbReference type="InterPro" id="IPR008918">
    <property type="entry name" value="HhH2"/>
</dbReference>
<keyword evidence="7" id="KW-0378">Hydrolase</keyword>
<dbReference type="InterPro" id="IPR036279">
    <property type="entry name" value="5-3_exonuclease_C_sf"/>
</dbReference>
<comment type="similarity">
    <text evidence="3">Belongs to the XPG/RAD2 endonuclease family. EXO1 subfamily.</text>
</comment>
<dbReference type="GO" id="GO:0003677">
    <property type="term" value="F:DNA binding"/>
    <property type="evidence" value="ECO:0007669"/>
    <property type="project" value="UniProtKB-KW"/>
</dbReference>
<keyword evidence="18" id="KW-1185">Reference proteome</keyword>
<evidence type="ECO:0000256" key="3">
    <source>
        <dbReference type="ARBA" id="ARBA00010563"/>
    </source>
</evidence>
<dbReference type="PANTHER" id="PTHR11081:SF65">
    <property type="entry name" value="DNA DAMAGE-INDUCIBLE PROTEIN DIN7-RELATED"/>
    <property type="match status" value="1"/>
</dbReference>
<dbReference type="SUPFAM" id="SSF88723">
    <property type="entry name" value="PIN domain-like"/>
    <property type="match status" value="1"/>
</dbReference>
<dbReference type="CDD" id="cd09857">
    <property type="entry name" value="PIN_EXO1"/>
    <property type="match status" value="1"/>
</dbReference>
<dbReference type="InterPro" id="IPR006084">
    <property type="entry name" value="XPG/Rad2"/>
</dbReference>
<keyword evidence="5" id="KW-0479">Metal-binding</keyword>
<keyword evidence="11" id="KW-0238">DNA-binding</keyword>
<dbReference type="InterPro" id="IPR044752">
    <property type="entry name" value="PIN-like_EXO1"/>
</dbReference>
<dbReference type="SMART" id="SM00484">
    <property type="entry name" value="XPGI"/>
    <property type="match status" value="1"/>
</dbReference>
<evidence type="ECO:0000256" key="4">
    <source>
        <dbReference type="ARBA" id="ARBA00022722"/>
    </source>
</evidence>
<dbReference type="AlphaFoldDB" id="A0A1E4SQ63"/>
<evidence type="ECO:0000256" key="11">
    <source>
        <dbReference type="ARBA" id="ARBA00023125"/>
    </source>
</evidence>
<dbReference type="SMART" id="SM00485">
    <property type="entry name" value="XPGN"/>
    <property type="match status" value="1"/>
</dbReference>
<dbReference type="InterPro" id="IPR006086">
    <property type="entry name" value="XPG-I_dom"/>
</dbReference>
<evidence type="ECO:0000313" key="18">
    <source>
        <dbReference type="Proteomes" id="UP000094285"/>
    </source>
</evidence>
<keyword evidence="6" id="KW-0227">DNA damage</keyword>
<dbReference type="PRINTS" id="PR00853">
    <property type="entry name" value="XPGRADSUPER"/>
</dbReference>
<accession>A0A1E4SQ63</accession>
<evidence type="ECO:0000256" key="14">
    <source>
        <dbReference type="SAM" id="MobiDB-lite"/>
    </source>
</evidence>
<feature type="region of interest" description="Disordered" evidence="14">
    <location>
        <begin position="424"/>
        <end position="475"/>
    </location>
</feature>
<evidence type="ECO:0000256" key="7">
    <source>
        <dbReference type="ARBA" id="ARBA00022801"/>
    </source>
</evidence>
<feature type="domain" description="XPG-I" evidence="15">
    <location>
        <begin position="138"/>
        <end position="209"/>
    </location>
</feature>
<dbReference type="OrthoDB" id="26491at2759"/>
<evidence type="ECO:0000259" key="16">
    <source>
        <dbReference type="SMART" id="SM00485"/>
    </source>
</evidence>
<name>A0A1E4SQ63_9ASCO</name>
<evidence type="ECO:0000256" key="1">
    <source>
        <dbReference type="ARBA" id="ARBA00001946"/>
    </source>
</evidence>
<dbReference type="Proteomes" id="UP000094285">
    <property type="component" value="Unassembled WGS sequence"/>
</dbReference>
<dbReference type="Pfam" id="PF00752">
    <property type="entry name" value="XPG_N"/>
    <property type="match status" value="1"/>
</dbReference>
<feature type="compositionally biased region" description="Polar residues" evidence="14">
    <location>
        <begin position="446"/>
        <end position="469"/>
    </location>
</feature>
<evidence type="ECO:0000256" key="9">
    <source>
        <dbReference type="ARBA" id="ARBA00022842"/>
    </source>
</evidence>
<dbReference type="GO" id="GO:0005634">
    <property type="term" value="C:nucleus"/>
    <property type="evidence" value="ECO:0007669"/>
    <property type="project" value="UniProtKB-SubCell"/>
</dbReference>
<evidence type="ECO:0000256" key="8">
    <source>
        <dbReference type="ARBA" id="ARBA00022839"/>
    </source>
</evidence>